<sequence length="69" mass="7762">MSNKDTYHKKYGNVGIALSAIGIFMAFESYEKMSVEMTGNEPFVPEAVFVIPIAFLLCSILIRLKVFKL</sequence>
<proteinExistence type="predicted"/>
<protein>
    <recommendedName>
        <fullName evidence="4">DUF3098 domain-containing protein</fullName>
    </recommendedName>
</protein>
<dbReference type="RefSeq" id="WP_272237487.1">
    <property type="nucleotide sequence ID" value="NZ_JAPFIQ010000024.1"/>
</dbReference>
<evidence type="ECO:0000313" key="2">
    <source>
        <dbReference type="EMBL" id="MDC5739822.1"/>
    </source>
</evidence>
<keyword evidence="1" id="KW-0812">Transmembrane</keyword>
<reference evidence="2" key="1">
    <citation type="submission" date="2022-11" db="EMBL/GenBank/DDBJ databases">
        <title>Role of the vibriolysin VemA secreted by the emergent pathogen Vibrio europaeus in the colonization of Manila clam mucus.</title>
        <authorList>
            <person name="Martinez C."/>
            <person name="Rodriguez S."/>
            <person name="Vences A."/>
            <person name="Barja J.L."/>
            <person name="Toranzo A.E."/>
            <person name="Dubert J."/>
        </authorList>
    </citation>
    <scope>NUCLEOTIDE SEQUENCE</scope>
    <source>
        <strain evidence="2">3454</strain>
    </source>
</reference>
<dbReference type="Proteomes" id="UP001150001">
    <property type="component" value="Unassembled WGS sequence"/>
</dbReference>
<comment type="caution">
    <text evidence="2">The sequence shown here is derived from an EMBL/GenBank/DDBJ whole genome shotgun (WGS) entry which is preliminary data.</text>
</comment>
<keyword evidence="1" id="KW-1133">Transmembrane helix</keyword>
<gene>
    <name evidence="2" type="ORF">OPW20_07065</name>
</gene>
<dbReference type="EMBL" id="JAPFIT010000011">
    <property type="protein sequence ID" value="MDC5739822.1"/>
    <property type="molecule type" value="Genomic_DNA"/>
</dbReference>
<evidence type="ECO:0000313" key="3">
    <source>
        <dbReference type="Proteomes" id="UP001150001"/>
    </source>
</evidence>
<name>A0ABT5GRE6_9VIBR</name>
<keyword evidence="1" id="KW-0472">Membrane</keyword>
<evidence type="ECO:0008006" key="4">
    <source>
        <dbReference type="Google" id="ProtNLM"/>
    </source>
</evidence>
<evidence type="ECO:0000256" key="1">
    <source>
        <dbReference type="SAM" id="Phobius"/>
    </source>
</evidence>
<organism evidence="2 3">
    <name type="scientific">Vibrio europaeus</name>
    <dbReference type="NCBI Taxonomy" id="300876"/>
    <lineage>
        <taxon>Bacteria</taxon>
        <taxon>Pseudomonadati</taxon>
        <taxon>Pseudomonadota</taxon>
        <taxon>Gammaproteobacteria</taxon>
        <taxon>Vibrionales</taxon>
        <taxon>Vibrionaceae</taxon>
        <taxon>Vibrio</taxon>
        <taxon>Vibrio oreintalis group</taxon>
    </lineage>
</organism>
<accession>A0ABT5GRE6</accession>
<keyword evidence="3" id="KW-1185">Reference proteome</keyword>
<feature type="transmembrane region" description="Helical" evidence="1">
    <location>
        <begin position="42"/>
        <end position="64"/>
    </location>
</feature>
<feature type="transmembrane region" description="Helical" evidence="1">
    <location>
        <begin position="12"/>
        <end position="30"/>
    </location>
</feature>